<reference evidence="8 10" key="2">
    <citation type="submission" date="2018-11" db="EMBL/GenBank/DDBJ databases">
        <authorList>
            <consortium name="Pathogen Informatics"/>
        </authorList>
    </citation>
    <scope>NUCLEOTIDE SEQUENCE [LARGE SCALE GENOMIC DNA]</scope>
</reference>
<evidence type="ECO:0000256" key="4">
    <source>
        <dbReference type="ARBA" id="ARBA00023136"/>
    </source>
</evidence>
<keyword evidence="3 6" id="KW-1133">Transmembrane helix</keyword>
<sequence>MIILLFLYSFSPTYPQQGKKMYFNMANKIQIIPHNRQGQLNTTFLATVPGVLKIAEIALAFISFILAICSDRKVTTAAWTEHISFQATIIISALLLGYVCFPHLTIKDEQTREGLIVVELIYYLINTMLFFIAIWLMLHLSVSWNIYGRGSAIIDSIICAALTILFGIETVIKYRAWRYENTPISKIIQGDINSDSARKYDNVHELRRDEGPEIA</sequence>
<feature type="domain" description="MARVEL" evidence="7">
    <location>
        <begin position="44"/>
        <end position="178"/>
    </location>
</feature>
<evidence type="ECO:0000313" key="8">
    <source>
        <dbReference type="EMBL" id="VDN55981.1"/>
    </source>
</evidence>
<evidence type="ECO:0000256" key="3">
    <source>
        <dbReference type="ARBA" id="ARBA00022989"/>
    </source>
</evidence>
<dbReference type="EMBL" id="UYYG01001154">
    <property type="protein sequence ID" value="VDN55981.1"/>
    <property type="molecule type" value="Genomic_DNA"/>
</dbReference>
<dbReference type="PROSITE" id="PS51225">
    <property type="entry name" value="MARVEL"/>
    <property type="match status" value="1"/>
</dbReference>
<keyword evidence="2 5" id="KW-0812">Transmembrane</keyword>
<dbReference type="AlphaFoldDB" id="A0A0N4U497"/>
<dbReference type="Proteomes" id="UP000274756">
    <property type="component" value="Unassembled WGS sequence"/>
</dbReference>
<evidence type="ECO:0000256" key="2">
    <source>
        <dbReference type="ARBA" id="ARBA00022692"/>
    </source>
</evidence>
<evidence type="ECO:0000256" key="5">
    <source>
        <dbReference type="PROSITE-ProRule" id="PRU00581"/>
    </source>
</evidence>
<organism evidence="9 11">
    <name type="scientific">Dracunculus medinensis</name>
    <name type="common">Guinea worm</name>
    <dbReference type="NCBI Taxonomy" id="318479"/>
    <lineage>
        <taxon>Eukaryota</taxon>
        <taxon>Metazoa</taxon>
        <taxon>Ecdysozoa</taxon>
        <taxon>Nematoda</taxon>
        <taxon>Chromadorea</taxon>
        <taxon>Rhabditida</taxon>
        <taxon>Spirurina</taxon>
        <taxon>Dracunculoidea</taxon>
        <taxon>Dracunculidae</taxon>
        <taxon>Dracunculus</taxon>
    </lineage>
</organism>
<gene>
    <name evidence="8" type="ORF">DME_LOCUS5954</name>
</gene>
<evidence type="ECO:0000256" key="1">
    <source>
        <dbReference type="ARBA" id="ARBA00004141"/>
    </source>
</evidence>
<evidence type="ECO:0000256" key="6">
    <source>
        <dbReference type="SAM" id="Phobius"/>
    </source>
</evidence>
<evidence type="ECO:0000313" key="10">
    <source>
        <dbReference type="Proteomes" id="UP000274756"/>
    </source>
</evidence>
<dbReference type="OrthoDB" id="10028364at2759"/>
<proteinExistence type="predicted"/>
<dbReference type="Proteomes" id="UP000038040">
    <property type="component" value="Unplaced"/>
</dbReference>
<protein>
    <submittedName>
        <fullName evidence="11">MARVEL domain-containing protein</fullName>
    </submittedName>
</protein>
<comment type="subcellular location">
    <subcellularLocation>
        <location evidence="1">Membrane</location>
        <topology evidence="1">Multi-pass membrane protein</topology>
    </subcellularLocation>
</comment>
<dbReference type="InterPro" id="IPR050578">
    <property type="entry name" value="MARVEL-CKLF_proteins"/>
</dbReference>
<dbReference type="GO" id="GO:0016020">
    <property type="term" value="C:membrane"/>
    <property type="evidence" value="ECO:0007669"/>
    <property type="project" value="UniProtKB-SubCell"/>
</dbReference>
<dbReference type="WBParaSite" id="DME_0000159401-mRNA-1">
    <property type="protein sequence ID" value="DME_0000159401-mRNA-1"/>
    <property type="gene ID" value="DME_0000159401"/>
</dbReference>
<name>A0A0N4U497_DRAME</name>
<keyword evidence="4 5" id="KW-0472">Membrane</keyword>
<dbReference type="PANTHER" id="PTHR22776">
    <property type="entry name" value="MARVEL-CONTAINING POTENTIAL LIPID RAFT-ASSOCIATED PROTEIN"/>
    <property type="match status" value="1"/>
</dbReference>
<feature type="transmembrane region" description="Helical" evidence="6">
    <location>
        <begin position="150"/>
        <end position="168"/>
    </location>
</feature>
<evidence type="ECO:0000313" key="11">
    <source>
        <dbReference type="WBParaSite" id="DME_0000159401-mRNA-1"/>
    </source>
</evidence>
<reference evidence="11" key="1">
    <citation type="submission" date="2017-02" db="UniProtKB">
        <authorList>
            <consortium name="WormBaseParasite"/>
        </authorList>
    </citation>
    <scope>IDENTIFICATION</scope>
</reference>
<accession>A0A0N4U497</accession>
<feature type="transmembrane region" description="Helical" evidence="6">
    <location>
        <begin position="83"/>
        <end position="104"/>
    </location>
</feature>
<feature type="transmembrane region" description="Helical" evidence="6">
    <location>
        <begin position="116"/>
        <end position="138"/>
    </location>
</feature>
<evidence type="ECO:0000259" key="7">
    <source>
        <dbReference type="PROSITE" id="PS51225"/>
    </source>
</evidence>
<dbReference type="PANTHER" id="PTHR22776:SF52">
    <property type="entry name" value="MARVEL DOMAIN-CONTAINING PROTEIN"/>
    <property type="match status" value="1"/>
</dbReference>
<keyword evidence="10" id="KW-1185">Reference proteome</keyword>
<evidence type="ECO:0000313" key="9">
    <source>
        <dbReference type="Proteomes" id="UP000038040"/>
    </source>
</evidence>
<dbReference type="InterPro" id="IPR008253">
    <property type="entry name" value="Marvel"/>
</dbReference>